<dbReference type="InterPro" id="IPR020904">
    <property type="entry name" value="Sc_DH/Rdtase_CS"/>
</dbReference>
<evidence type="ECO:0000256" key="1">
    <source>
        <dbReference type="ARBA" id="ARBA00006484"/>
    </source>
</evidence>
<dbReference type="Proteomes" id="UP000192418">
    <property type="component" value="Unassembled WGS sequence"/>
</dbReference>
<keyword evidence="2" id="KW-0560">Oxidoreductase</keyword>
<evidence type="ECO:0000256" key="3">
    <source>
        <dbReference type="RuleBase" id="RU000363"/>
    </source>
</evidence>
<protein>
    <submittedName>
        <fullName evidence="4">NAD(P)-dependent dehydrogenase, short-chain alcohol dehydrogenase family</fullName>
    </submittedName>
</protein>
<dbReference type="AlphaFoldDB" id="A0A1W2CWN3"/>
<dbReference type="PANTHER" id="PTHR43658">
    <property type="entry name" value="SHORT-CHAIN DEHYDROGENASE/REDUCTASE"/>
    <property type="match status" value="1"/>
</dbReference>
<dbReference type="GO" id="GO:0016491">
    <property type="term" value="F:oxidoreductase activity"/>
    <property type="evidence" value="ECO:0007669"/>
    <property type="project" value="UniProtKB-KW"/>
</dbReference>
<dbReference type="PANTHER" id="PTHR43658:SF8">
    <property type="entry name" value="17-BETA-HYDROXYSTEROID DEHYDROGENASE 14-RELATED"/>
    <property type="match status" value="1"/>
</dbReference>
<keyword evidence="5" id="KW-1185">Reference proteome</keyword>
<name>A0A1W2CWN3_9BACT</name>
<dbReference type="EMBL" id="FWXY01000014">
    <property type="protein sequence ID" value="SMC89649.1"/>
    <property type="molecule type" value="Genomic_DNA"/>
</dbReference>
<dbReference type="RefSeq" id="WP_084069902.1">
    <property type="nucleotide sequence ID" value="NZ_FWXY01000014.1"/>
</dbReference>
<dbReference type="STRING" id="1121400.SAMN02746065_11422"/>
<dbReference type="Gene3D" id="3.40.50.720">
    <property type="entry name" value="NAD(P)-binding Rossmann-like Domain"/>
    <property type="match status" value="1"/>
</dbReference>
<dbReference type="PRINTS" id="PR00081">
    <property type="entry name" value="GDHRDH"/>
</dbReference>
<evidence type="ECO:0000313" key="4">
    <source>
        <dbReference type="EMBL" id="SMC89649.1"/>
    </source>
</evidence>
<proteinExistence type="inferred from homology"/>
<dbReference type="PRINTS" id="PR00080">
    <property type="entry name" value="SDRFAMILY"/>
</dbReference>
<dbReference type="OrthoDB" id="9789398at2"/>
<sequence>MKMKNCTAIVTGGASGLGEATVRRIIGAGGNAGILDLDETRGQALVDELGDKVTFFKTNVTDTPSVTAAVNGTAAKYGGLHIAVNCAGLGIPMKVLSKKGPLPIEKFELVIRVNLIGTMNVMRLAAEKMTENTPAADNEKGVIINTSSTAAYDGQIGQAAYASSKAAIIGLTLPVAREFADYGIRVMTIAPGLFDTPILDAIPPEFKQALADSVPFPKRLGYPDEFAMLVEQIVGNPMFNGETIRLDGCIRMAAK</sequence>
<dbReference type="PROSITE" id="PS00061">
    <property type="entry name" value="ADH_SHORT"/>
    <property type="match status" value="1"/>
</dbReference>
<evidence type="ECO:0000256" key="2">
    <source>
        <dbReference type="ARBA" id="ARBA00023002"/>
    </source>
</evidence>
<accession>A0A1W2CWN3</accession>
<dbReference type="InterPro" id="IPR002347">
    <property type="entry name" value="SDR_fam"/>
</dbReference>
<comment type="similarity">
    <text evidence="1 3">Belongs to the short-chain dehydrogenases/reductases (SDR) family.</text>
</comment>
<dbReference type="Pfam" id="PF00106">
    <property type="entry name" value="adh_short"/>
    <property type="match status" value="1"/>
</dbReference>
<organism evidence="4 5">
    <name type="scientific">Desulfocicer vacuolatum DSM 3385</name>
    <dbReference type="NCBI Taxonomy" id="1121400"/>
    <lineage>
        <taxon>Bacteria</taxon>
        <taxon>Pseudomonadati</taxon>
        <taxon>Thermodesulfobacteriota</taxon>
        <taxon>Desulfobacteria</taxon>
        <taxon>Desulfobacterales</taxon>
        <taxon>Desulfobacteraceae</taxon>
        <taxon>Desulfocicer</taxon>
    </lineage>
</organism>
<dbReference type="SUPFAM" id="SSF51735">
    <property type="entry name" value="NAD(P)-binding Rossmann-fold domains"/>
    <property type="match status" value="1"/>
</dbReference>
<evidence type="ECO:0000313" key="5">
    <source>
        <dbReference type="Proteomes" id="UP000192418"/>
    </source>
</evidence>
<gene>
    <name evidence="4" type="ORF">SAMN02746065_11422</name>
</gene>
<dbReference type="FunFam" id="3.40.50.720:FF:000215">
    <property type="entry name" value="3-hydroxyacyl-CoA dehydrogenase type-2"/>
    <property type="match status" value="1"/>
</dbReference>
<reference evidence="4" key="1">
    <citation type="submission" date="2017-04" db="EMBL/GenBank/DDBJ databases">
        <authorList>
            <person name="Afonso C.L."/>
            <person name="Miller P.J."/>
            <person name="Scott M.A."/>
            <person name="Spackman E."/>
            <person name="Goraichik I."/>
            <person name="Dimitrov K.M."/>
            <person name="Suarez D.L."/>
            <person name="Swayne D.E."/>
        </authorList>
    </citation>
    <scope>NUCLEOTIDE SEQUENCE [LARGE SCALE GENOMIC DNA]</scope>
    <source>
        <strain evidence="4">DSM 3385</strain>
    </source>
</reference>
<dbReference type="InterPro" id="IPR036291">
    <property type="entry name" value="NAD(P)-bd_dom_sf"/>
</dbReference>